<dbReference type="PROSITE" id="PS01314">
    <property type="entry name" value="UPF0047"/>
    <property type="match status" value="1"/>
</dbReference>
<dbReference type="InterPro" id="IPR035917">
    <property type="entry name" value="YjbQ-like_sf"/>
</dbReference>
<reference evidence="4" key="4">
    <citation type="journal article" date="2022" name="Res Sq">
        <title>Comparative Genomics Reveals Insights into the Divergent Evolution of Astigmatic Mites and Household Pest Adaptations.</title>
        <authorList>
            <person name="Xiong Q."/>
            <person name="Wan A.T.-Y."/>
            <person name="Liu X.-Y."/>
            <person name="Fung C.S.-H."/>
            <person name="Xiao X."/>
            <person name="Malainual N."/>
            <person name="Hou J."/>
            <person name="Wang L."/>
            <person name="Wang M."/>
            <person name="Yang K."/>
            <person name="Cui Y."/>
            <person name="Leung E."/>
            <person name="Nong W."/>
            <person name="Shin S.-K."/>
            <person name="Au S."/>
            <person name="Jeong K.Y."/>
            <person name="Chew F.T."/>
            <person name="Hui J."/>
            <person name="Leung T.F."/>
            <person name="Tungtrongchitr A."/>
            <person name="Zhong N."/>
            <person name="Liu Z."/>
            <person name="Tsui S."/>
        </authorList>
    </citation>
    <scope>NUCLEOTIDE SEQUENCE</scope>
    <source>
        <strain evidence="4">Derf</strain>
        <tissue evidence="4">Whole organism</tissue>
    </source>
</reference>
<feature type="region of interest" description="Disordered" evidence="2">
    <location>
        <begin position="1"/>
        <end position="78"/>
    </location>
</feature>
<dbReference type="SUPFAM" id="SSF111038">
    <property type="entry name" value="YjbQ-like"/>
    <property type="match status" value="1"/>
</dbReference>
<dbReference type="NCBIfam" id="TIGR00149">
    <property type="entry name" value="TIGR00149_YjbQ"/>
    <property type="match status" value="1"/>
</dbReference>
<accession>A0A922HQ15</accession>
<dbReference type="OrthoDB" id="10255963at2759"/>
<evidence type="ECO:0000313" key="4">
    <source>
        <dbReference type="EMBL" id="KAH9497613.1"/>
    </source>
</evidence>
<evidence type="ECO:0000313" key="5">
    <source>
        <dbReference type="Proteomes" id="UP000790347"/>
    </source>
</evidence>
<dbReference type="Gene3D" id="2.60.120.460">
    <property type="entry name" value="YjbQ-like"/>
    <property type="match status" value="1"/>
</dbReference>
<evidence type="ECO:0000313" key="3">
    <source>
        <dbReference type="EMBL" id="KAH7645521.1"/>
    </source>
</evidence>
<gene>
    <name evidence="4" type="ORF">DERF_013590</name>
    <name evidence="3" type="ORF">HUG17_1059</name>
</gene>
<dbReference type="InterPro" id="IPR001602">
    <property type="entry name" value="UPF0047_YjbQ-like"/>
</dbReference>
<reference evidence="4" key="1">
    <citation type="submission" date="2013-05" db="EMBL/GenBank/DDBJ databases">
        <authorList>
            <person name="Yim A.K.Y."/>
            <person name="Chan T.F."/>
            <person name="Ji K.M."/>
            <person name="Liu X.Y."/>
            <person name="Zhou J.W."/>
            <person name="Li R.Q."/>
            <person name="Yang K.Y."/>
            <person name="Li J."/>
            <person name="Li M."/>
            <person name="Law P.T.W."/>
            <person name="Wu Y.L."/>
            <person name="Cai Z.L."/>
            <person name="Qin H."/>
            <person name="Bao Y."/>
            <person name="Leung R.K.K."/>
            <person name="Ng P.K.S."/>
            <person name="Zou J."/>
            <person name="Zhong X.J."/>
            <person name="Ran P.X."/>
            <person name="Zhong N.S."/>
            <person name="Liu Z.G."/>
            <person name="Tsui S.K.W."/>
        </authorList>
    </citation>
    <scope>NUCLEOTIDE SEQUENCE</scope>
    <source>
        <strain evidence="4">Derf</strain>
        <tissue evidence="4">Whole organism</tissue>
    </source>
</reference>
<name>A0A922HQ15_DERFA</name>
<dbReference type="Proteomes" id="UP000790347">
    <property type="component" value="Unassembled WGS sequence"/>
</dbReference>
<dbReference type="PANTHER" id="PTHR30615:SF8">
    <property type="entry name" value="UPF0047 PROTEIN C4A8.02C"/>
    <property type="match status" value="1"/>
</dbReference>
<reference evidence="3" key="2">
    <citation type="submission" date="2020-06" db="EMBL/GenBank/DDBJ databases">
        <authorList>
            <person name="Ji K."/>
            <person name="Li J."/>
        </authorList>
    </citation>
    <scope>NUCLEOTIDE SEQUENCE</scope>
    <source>
        <strain evidence="3">JKM2019</strain>
        <tissue evidence="3">Whole body</tissue>
    </source>
</reference>
<evidence type="ECO:0000256" key="2">
    <source>
        <dbReference type="SAM" id="MobiDB-lite"/>
    </source>
</evidence>
<comment type="similarity">
    <text evidence="1">Belongs to the UPF0047 family.</text>
</comment>
<protein>
    <submittedName>
        <fullName evidence="4">Uncharacterized protein</fullName>
    </submittedName>
</protein>
<reference evidence="3" key="3">
    <citation type="journal article" date="2021" name="World Allergy Organ. J.">
        <title>Chromosome-level assembly of Dermatophagoides farinae genome and transcriptome reveals two novel allergens Der f 37 and Der f 39.</title>
        <authorList>
            <person name="Chen J."/>
            <person name="Cai Z."/>
            <person name="Fan D."/>
            <person name="Hu J."/>
            <person name="Hou Y."/>
            <person name="He Y."/>
            <person name="Zhang Z."/>
            <person name="Zhao Z."/>
            <person name="Gao P."/>
            <person name="Hu W."/>
            <person name="Sun J."/>
            <person name="Li J."/>
            <person name="Ji K."/>
        </authorList>
    </citation>
    <scope>NUCLEOTIDE SEQUENCE</scope>
    <source>
        <strain evidence="3">JKM2019</strain>
    </source>
</reference>
<dbReference type="Pfam" id="PF01894">
    <property type="entry name" value="YjbQ"/>
    <property type="match status" value="1"/>
</dbReference>
<dbReference type="AlphaFoldDB" id="A0A922HQ15"/>
<dbReference type="EMBL" id="SDOV01000001">
    <property type="protein sequence ID" value="KAH7645521.1"/>
    <property type="molecule type" value="Genomic_DNA"/>
</dbReference>
<keyword evidence="5" id="KW-1185">Reference proteome</keyword>
<feature type="compositionally biased region" description="Basic residues" evidence="2">
    <location>
        <begin position="48"/>
        <end position="68"/>
    </location>
</feature>
<feature type="compositionally biased region" description="Low complexity" evidence="2">
    <location>
        <begin position="37"/>
        <end position="47"/>
    </location>
</feature>
<dbReference type="EMBL" id="ASGP02000007">
    <property type="protein sequence ID" value="KAH9497613.1"/>
    <property type="molecule type" value="Genomic_DNA"/>
</dbReference>
<evidence type="ECO:0000256" key="1">
    <source>
        <dbReference type="ARBA" id="ARBA00005534"/>
    </source>
</evidence>
<feature type="compositionally biased region" description="Polar residues" evidence="2">
    <location>
        <begin position="1"/>
        <end position="28"/>
    </location>
</feature>
<sequence>MDSTSNSPRPPTTAATIDNTTSSLIQGQDSESKDSTESTTGTTASSSHQHHRSHSHHHHHHHHHHRSHSSSGSSASNNIIRTNTGWFQRRINLRPVHRGCHLVTDEVVKQVPEMNQFQVGICHLHIMHTSASLTLNENWDPDVREDMEMFLLQFVPEKLPFRHVCEGPDDMPAHVKASFLGSSLTIPITEGKLCLGTWQGIWLCEHRNNAGSRKIMVTINGALKN</sequence>
<organism evidence="4 5">
    <name type="scientific">Dermatophagoides farinae</name>
    <name type="common">American house dust mite</name>
    <dbReference type="NCBI Taxonomy" id="6954"/>
    <lineage>
        <taxon>Eukaryota</taxon>
        <taxon>Metazoa</taxon>
        <taxon>Ecdysozoa</taxon>
        <taxon>Arthropoda</taxon>
        <taxon>Chelicerata</taxon>
        <taxon>Arachnida</taxon>
        <taxon>Acari</taxon>
        <taxon>Acariformes</taxon>
        <taxon>Sarcoptiformes</taxon>
        <taxon>Astigmata</taxon>
        <taxon>Psoroptidia</taxon>
        <taxon>Analgoidea</taxon>
        <taxon>Pyroglyphidae</taxon>
        <taxon>Dermatophagoidinae</taxon>
        <taxon>Dermatophagoides</taxon>
    </lineage>
</organism>
<comment type="caution">
    <text evidence="4">The sequence shown here is derived from an EMBL/GenBank/DDBJ whole genome shotgun (WGS) entry which is preliminary data.</text>
</comment>
<dbReference type="Proteomes" id="UP000828236">
    <property type="component" value="Unassembled WGS sequence"/>
</dbReference>
<proteinExistence type="inferred from homology"/>
<dbReference type="PANTHER" id="PTHR30615">
    <property type="entry name" value="UNCHARACTERIZED PROTEIN YJBQ-RELATED"/>
    <property type="match status" value="1"/>
</dbReference>